<dbReference type="OrthoDB" id="7567258at2"/>
<evidence type="ECO:0000313" key="3">
    <source>
        <dbReference type="Proteomes" id="UP000253436"/>
    </source>
</evidence>
<evidence type="ECO:0000259" key="1">
    <source>
        <dbReference type="Pfam" id="PF19780"/>
    </source>
</evidence>
<feature type="domain" description="DUF6265" evidence="1">
    <location>
        <begin position="1"/>
        <end position="53"/>
    </location>
</feature>
<dbReference type="InterPro" id="IPR046232">
    <property type="entry name" value="DUF6265"/>
</dbReference>
<name>A0A368ZE39_9FLAO</name>
<accession>A0A368ZE39</accession>
<dbReference type="EMBL" id="QPJO01000003">
    <property type="protein sequence ID" value="RCW91448.1"/>
    <property type="molecule type" value="Genomic_DNA"/>
</dbReference>
<dbReference type="Pfam" id="PF19780">
    <property type="entry name" value="DUF6265"/>
    <property type="match status" value="1"/>
</dbReference>
<evidence type="ECO:0000313" key="2">
    <source>
        <dbReference type="EMBL" id="RCW91448.1"/>
    </source>
</evidence>
<sequence>MLQLKHFSSDLTGWKTKDETVDFPLKEITENKVTFEGMTFEKVSTNEMTIDVAIKNKNQTVDTVKFNYNN</sequence>
<dbReference type="AlphaFoldDB" id="A0A368ZE39"/>
<protein>
    <recommendedName>
        <fullName evidence="1">DUF6265 domain-containing protein</fullName>
    </recommendedName>
</protein>
<reference evidence="2 3" key="1">
    <citation type="submission" date="2018-07" db="EMBL/GenBank/DDBJ databases">
        <title>Genomic Encyclopedia of Type Strains, Phase III (KMG-III): the genomes of soil and plant-associated and newly described type strains.</title>
        <authorList>
            <person name="Whitman W."/>
        </authorList>
    </citation>
    <scope>NUCLEOTIDE SEQUENCE [LARGE SCALE GENOMIC DNA]</scope>
    <source>
        <strain evidence="2 3">CECT 7958</strain>
    </source>
</reference>
<organism evidence="2 3">
    <name type="scientific">Winogradskyella arenosi</name>
    <dbReference type="NCBI Taxonomy" id="533325"/>
    <lineage>
        <taxon>Bacteria</taxon>
        <taxon>Pseudomonadati</taxon>
        <taxon>Bacteroidota</taxon>
        <taxon>Flavobacteriia</taxon>
        <taxon>Flavobacteriales</taxon>
        <taxon>Flavobacteriaceae</taxon>
        <taxon>Winogradskyella</taxon>
    </lineage>
</organism>
<keyword evidence="3" id="KW-1185">Reference proteome</keyword>
<dbReference type="Proteomes" id="UP000253436">
    <property type="component" value="Unassembled WGS sequence"/>
</dbReference>
<comment type="caution">
    <text evidence="2">The sequence shown here is derived from an EMBL/GenBank/DDBJ whole genome shotgun (WGS) entry which is preliminary data.</text>
</comment>
<gene>
    <name evidence="2" type="ORF">DFQ08_103278</name>
</gene>
<proteinExistence type="predicted"/>